<feature type="signal peptide" evidence="6">
    <location>
        <begin position="1"/>
        <end position="30"/>
    </location>
</feature>
<keyword evidence="5" id="KW-0408">Iron</keyword>
<proteinExistence type="inferred from homology"/>
<comment type="subcellular location">
    <subcellularLocation>
        <location evidence="1">Periplasm</location>
    </subcellularLocation>
</comment>
<sequence length="362" mass="40320">MQKTTRRQFVKHIAATIGGLALTGPSTVFATSKPVKIAVYAPSHCALPAVHAFHNNLFKQNGVTVEIVYCSGMPDIMKKLVTGEVDFGQLMSPMVFQMHFGQMKFSQTPLAVTQVLGTNGGVLGISAKSKIKKIHDIEGKTIGVHSPLMVHNLILLLLLEKYGLNPNNIQIKTVPMNKIRHSLTSGEIDGFINPEPLPTLMEFSEISKTLLLTRMFWQNHPCCLLACRQTVFEKNRQMVEDITRAITTACLMLDNIAMRKAQIEKLYTFNTPFKKLPLERLKQAFQPRRSDFYPFPFLSAGYVIVQQMKKANLIPFELNTKVSVNSIFKSDVAMKLIAQAAGEVPGTSVPASAERKESFKLI</sequence>
<dbReference type="NCBIfam" id="TIGR01409">
    <property type="entry name" value="TAT_signal_seq"/>
    <property type="match status" value="1"/>
</dbReference>
<keyword evidence="4 6" id="KW-0732">Signal</keyword>
<evidence type="ECO:0000313" key="7">
    <source>
        <dbReference type="EMBL" id="ETR71784.1"/>
    </source>
</evidence>
<keyword evidence="5" id="KW-0411">Iron-sulfur</keyword>
<comment type="similarity">
    <text evidence="2">Belongs to the bacterial solute-binding protein SsuA/TauA family.</text>
</comment>
<evidence type="ECO:0000256" key="2">
    <source>
        <dbReference type="ARBA" id="ARBA00010742"/>
    </source>
</evidence>
<dbReference type="SUPFAM" id="SSF53850">
    <property type="entry name" value="Periplasmic binding protein-like II"/>
    <property type="match status" value="1"/>
</dbReference>
<dbReference type="PANTHER" id="PTHR30024:SF47">
    <property type="entry name" value="TAURINE-BINDING PERIPLASMIC PROTEIN"/>
    <property type="match status" value="1"/>
</dbReference>
<reference evidence="8" key="1">
    <citation type="submission" date="2012-11" db="EMBL/GenBank/DDBJ databases">
        <authorList>
            <person name="Lucero-Rivera Y.E."/>
            <person name="Tovar-Ramirez D."/>
        </authorList>
    </citation>
    <scope>NUCLEOTIDE SEQUENCE [LARGE SCALE GENOMIC DNA]</scope>
    <source>
        <strain evidence="8">Araruama</strain>
    </source>
</reference>
<evidence type="ECO:0000313" key="8">
    <source>
        <dbReference type="Proteomes" id="UP000189670"/>
    </source>
</evidence>
<dbReference type="InterPro" id="IPR006311">
    <property type="entry name" value="TAT_signal"/>
</dbReference>
<evidence type="ECO:0000256" key="6">
    <source>
        <dbReference type="SAM" id="SignalP"/>
    </source>
</evidence>
<gene>
    <name evidence="7" type="ORF">OMM_02225</name>
</gene>
<dbReference type="InterPro" id="IPR019546">
    <property type="entry name" value="TAT_signal_bac_arc"/>
</dbReference>
<feature type="chain" id="PRO_5010709201" evidence="6">
    <location>
        <begin position="31"/>
        <end position="362"/>
    </location>
</feature>
<dbReference type="GO" id="GO:0051536">
    <property type="term" value="F:iron-sulfur cluster binding"/>
    <property type="evidence" value="ECO:0007669"/>
    <property type="project" value="UniProtKB-KW"/>
</dbReference>
<dbReference type="PANTHER" id="PTHR30024">
    <property type="entry name" value="ALIPHATIC SULFONATES-BINDING PROTEIN-RELATED"/>
    <property type="match status" value="1"/>
</dbReference>
<organism evidence="7 8">
    <name type="scientific">Candidatus Magnetoglobus multicellularis str. Araruama</name>
    <dbReference type="NCBI Taxonomy" id="890399"/>
    <lineage>
        <taxon>Bacteria</taxon>
        <taxon>Pseudomonadati</taxon>
        <taxon>Thermodesulfobacteriota</taxon>
        <taxon>Desulfobacteria</taxon>
        <taxon>Desulfobacterales</taxon>
        <taxon>Desulfobacteraceae</taxon>
        <taxon>Candidatus Magnetoglobus</taxon>
    </lineage>
</organism>
<dbReference type="EMBL" id="ATBP01000222">
    <property type="protein sequence ID" value="ETR71784.1"/>
    <property type="molecule type" value="Genomic_DNA"/>
</dbReference>
<comment type="caution">
    <text evidence="7">The sequence shown here is derived from an EMBL/GenBank/DDBJ whole genome shotgun (WGS) entry which is preliminary data.</text>
</comment>
<accession>A0A1V1PAI5</accession>
<dbReference type="AlphaFoldDB" id="A0A1V1PAI5"/>
<keyword evidence="5" id="KW-0479">Metal-binding</keyword>
<dbReference type="Gene3D" id="3.40.190.10">
    <property type="entry name" value="Periplasmic binding protein-like II"/>
    <property type="match status" value="2"/>
</dbReference>
<protein>
    <submittedName>
        <fullName evidence="7">Sulfonate/nitrate/taurine transport system substrate-binding protein</fullName>
    </submittedName>
</protein>
<dbReference type="GO" id="GO:0042597">
    <property type="term" value="C:periplasmic space"/>
    <property type="evidence" value="ECO:0007669"/>
    <property type="project" value="UniProtKB-SubCell"/>
</dbReference>
<dbReference type="Proteomes" id="UP000189670">
    <property type="component" value="Unassembled WGS sequence"/>
</dbReference>
<evidence type="ECO:0000256" key="5">
    <source>
        <dbReference type="ARBA" id="ARBA00023014"/>
    </source>
</evidence>
<comment type="subunit">
    <text evidence="3">Heterodimer of a large and a small subunit.</text>
</comment>
<evidence type="ECO:0000256" key="3">
    <source>
        <dbReference type="ARBA" id="ARBA00011771"/>
    </source>
</evidence>
<dbReference type="Pfam" id="PF13379">
    <property type="entry name" value="NMT1_2"/>
    <property type="match status" value="1"/>
</dbReference>
<evidence type="ECO:0000256" key="1">
    <source>
        <dbReference type="ARBA" id="ARBA00004418"/>
    </source>
</evidence>
<name>A0A1V1PAI5_9BACT</name>
<evidence type="ECO:0000256" key="4">
    <source>
        <dbReference type="ARBA" id="ARBA00022729"/>
    </source>
</evidence>
<dbReference type="PROSITE" id="PS51318">
    <property type="entry name" value="TAT"/>
    <property type="match status" value="1"/>
</dbReference>